<feature type="domain" description="TMEM205-like" evidence="6">
    <location>
        <begin position="13"/>
        <end position="103"/>
    </location>
</feature>
<gene>
    <name evidence="7" type="ORF">CKO28_08795</name>
</gene>
<dbReference type="EMBL" id="NRRL01000017">
    <property type="protein sequence ID" value="MBK1668132.1"/>
    <property type="molecule type" value="Genomic_DNA"/>
</dbReference>
<accession>A0ABS1DDD4</accession>
<evidence type="ECO:0000256" key="2">
    <source>
        <dbReference type="ARBA" id="ARBA00022692"/>
    </source>
</evidence>
<evidence type="ECO:0000256" key="5">
    <source>
        <dbReference type="SAM" id="Phobius"/>
    </source>
</evidence>
<sequence length="144" mass="15344">MTDYLSLSLLAALAAALLVGSMLFFAAMVAPMVFKVLDAVTAGRFIRRLFPVYYLGMFAFAATAAAAAALVRPVDAVVLALVALGFLYARQVLMPRINALRDRELAGESAAGKRFERLHGLSVWINGAQFLAATVVLARLIVAA</sequence>
<proteinExistence type="predicted"/>
<evidence type="ECO:0000313" key="7">
    <source>
        <dbReference type="EMBL" id="MBK1668132.1"/>
    </source>
</evidence>
<keyword evidence="3 5" id="KW-1133">Transmembrane helix</keyword>
<name>A0ABS1DDD4_9PROT</name>
<keyword evidence="4 5" id="KW-0472">Membrane</keyword>
<keyword evidence="2 5" id="KW-0812">Transmembrane</keyword>
<dbReference type="Proteomes" id="UP001296873">
    <property type="component" value="Unassembled WGS sequence"/>
</dbReference>
<dbReference type="InterPro" id="IPR025423">
    <property type="entry name" value="TMEM205-like"/>
</dbReference>
<feature type="transmembrane region" description="Helical" evidence="5">
    <location>
        <begin position="123"/>
        <end position="142"/>
    </location>
</feature>
<feature type="transmembrane region" description="Helical" evidence="5">
    <location>
        <begin position="12"/>
        <end position="37"/>
    </location>
</feature>
<organism evidence="7 8">
    <name type="scientific">Rhodovibrio sodomensis</name>
    <dbReference type="NCBI Taxonomy" id="1088"/>
    <lineage>
        <taxon>Bacteria</taxon>
        <taxon>Pseudomonadati</taxon>
        <taxon>Pseudomonadota</taxon>
        <taxon>Alphaproteobacteria</taxon>
        <taxon>Rhodospirillales</taxon>
        <taxon>Rhodovibrionaceae</taxon>
        <taxon>Rhodovibrio</taxon>
    </lineage>
</organism>
<feature type="transmembrane region" description="Helical" evidence="5">
    <location>
        <begin position="76"/>
        <end position="93"/>
    </location>
</feature>
<reference evidence="7 8" key="1">
    <citation type="journal article" date="2020" name="Microorganisms">
        <title>Osmotic Adaptation and Compatible Solute Biosynthesis of Phototrophic Bacteria as Revealed from Genome Analyses.</title>
        <authorList>
            <person name="Imhoff J.F."/>
            <person name="Rahn T."/>
            <person name="Kunzel S."/>
            <person name="Keller A."/>
            <person name="Neulinger S.C."/>
        </authorList>
    </citation>
    <scope>NUCLEOTIDE SEQUENCE [LARGE SCALE GENOMIC DNA]</scope>
    <source>
        <strain evidence="7 8">DSM 9895</strain>
    </source>
</reference>
<evidence type="ECO:0000256" key="4">
    <source>
        <dbReference type="ARBA" id="ARBA00023136"/>
    </source>
</evidence>
<evidence type="ECO:0000256" key="3">
    <source>
        <dbReference type="ARBA" id="ARBA00022989"/>
    </source>
</evidence>
<evidence type="ECO:0000256" key="1">
    <source>
        <dbReference type="ARBA" id="ARBA00004370"/>
    </source>
</evidence>
<dbReference type="Pfam" id="PF13664">
    <property type="entry name" value="DUF4149"/>
    <property type="match status" value="1"/>
</dbReference>
<feature type="transmembrane region" description="Helical" evidence="5">
    <location>
        <begin position="49"/>
        <end position="70"/>
    </location>
</feature>
<evidence type="ECO:0000259" key="6">
    <source>
        <dbReference type="Pfam" id="PF13664"/>
    </source>
</evidence>
<protein>
    <recommendedName>
        <fullName evidence="6">TMEM205-like domain-containing protein</fullName>
    </recommendedName>
</protein>
<evidence type="ECO:0000313" key="8">
    <source>
        <dbReference type="Proteomes" id="UP001296873"/>
    </source>
</evidence>
<comment type="subcellular location">
    <subcellularLocation>
        <location evidence="1">Membrane</location>
    </subcellularLocation>
</comment>
<keyword evidence="8" id="KW-1185">Reference proteome</keyword>
<comment type="caution">
    <text evidence="7">The sequence shown here is derived from an EMBL/GenBank/DDBJ whole genome shotgun (WGS) entry which is preliminary data.</text>
</comment>
<dbReference type="RefSeq" id="WP_200340302.1">
    <property type="nucleotide sequence ID" value="NZ_NRRL01000017.1"/>
</dbReference>